<organism evidence="1 2">
    <name type="scientific">Paramecium primaurelia</name>
    <dbReference type="NCBI Taxonomy" id="5886"/>
    <lineage>
        <taxon>Eukaryota</taxon>
        <taxon>Sar</taxon>
        <taxon>Alveolata</taxon>
        <taxon>Ciliophora</taxon>
        <taxon>Intramacronucleata</taxon>
        <taxon>Oligohymenophorea</taxon>
        <taxon>Peniculida</taxon>
        <taxon>Parameciidae</taxon>
        <taxon>Paramecium</taxon>
    </lineage>
</organism>
<evidence type="ECO:0000313" key="1">
    <source>
        <dbReference type="EMBL" id="CAD8072756.1"/>
    </source>
</evidence>
<name>A0A8S1M802_PARPR</name>
<dbReference type="AlphaFoldDB" id="A0A8S1M802"/>
<reference evidence="1" key="1">
    <citation type="submission" date="2021-01" db="EMBL/GenBank/DDBJ databases">
        <authorList>
            <consortium name="Genoscope - CEA"/>
            <person name="William W."/>
        </authorList>
    </citation>
    <scope>NUCLEOTIDE SEQUENCE</scope>
</reference>
<keyword evidence="2" id="KW-1185">Reference proteome</keyword>
<proteinExistence type="predicted"/>
<comment type="caution">
    <text evidence="1">The sequence shown here is derived from an EMBL/GenBank/DDBJ whole genome shotgun (WGS) entry which is preliminary data.</text>
</comment>
<gene>
    <name evidence="1" type="ORF">PPRIM_AZ9-3.1.T0500008</name>
</gene>
<sequence length="41" mass="4944">MQAVKIMIALIPLIQHYKFYVIQEFLERHTLIFQEPATIQQ</sequence>
<protein>
    <submittedName>
        <fullName evidence="1">Uncharacterized protein</fullName>
    </submittedName>
</protein>
<accession>A0A8S1M802</accession>
<evidence type="ECO:0000313" key="2">
    <source>
        <dbReference type="Proteomes" id="UP000688137"/>
    </source>
</evidence>
<dbReference type="EMBL" id="CAJJDM010000050">
    <property type="protein sequence ID" value="CAD8072756.1"/>
    <property type="molecule type" value="Genomic_DNA"/>
</dbReference>
<dbReference type="Proteomes" id="UP000688137">
    <property type="component" value="Unassembled WGS sequence"/>
</dbReference>